<name>A0ACB9PAW8_BAUVA</name>
<gene>
    <name evidence="1" type="ORF">L6164_013042</name>
</gene>
<evidence type="ECO:0000313" key="1">
    <source>
        <dbReference type="EMBL" id="KAI4345959.1"/>
    </source>
</evidence>
<organism evidence="1 2">
    <name type="scientific">Bauhinia variegata</name>
    <name type="common">Purple orchid tree</name>
    <name type="synonym">Phanera variegata</name>
    <dbReference type="NCBI Taxonomy" id="167791"/>
    <lineage>
        <taxon>Eukaryota</taxon>
        <taxon>Viridiplantae</taxon>
        <taxon>Streptophyta</taxon>
        <taxon>Embryophyta</taxon>
        <taxon>Tracheophyta</taxon>
        <taxon>Spermatophyta</taxon>
        <taxon>Magnoliopsida</taxon>
        <taxon>eudicotyledons</taxon>
        <taxon>Gunneridae</taxon>
        <taxon>Pentapetalae</taxon>
        <taxon>rosids</taxon>
        <taxon>fabids</taxon>
        <taxon>Fabales</taxon>
        <taxon>Fabaceae</taxon>
        <taxon>Cercidoideae</taxon>
        <taxon>Cercideae</taxon>
        <taxon>Bauhiniinae</taxon>
        <taxon>Bauhinia</taxon>
    </lineage>
</organism>
<evidence type="ECO:0000313" key="2">
    <source>
        <dbReference type="Proteomes" id="UP000828941"/>
    </source>
</evidence>
<reference evidence="1 2" key="1">
    <citation type="journal article" date="2022" name="DNA Res.">
        <title>Chromosomal-level genome assembly of the orchid tree Bauhinia variegata (Leguminosae; Cercidoideae) supports the allotetraploid origin hypothesis of Bauhinia.</title>
        <authorList>
            <person name="Zhong Y."/>
            <person name="Chen Y."/>
            <person name="Zheng D."/>
            <person name="Pang J."/>
            <person name="Liu Y."/>
            <person name="Luo S."/>
            <person name="Meng S."/>
            <person name="Qian L."/>
            <person name="Wei D."/>
            <person name="Dai S."/>
            <person name="Zhou R."/>
        </authorList>
    </citation>
    <scope>NUCLEOTIDE SEQUENCE [LARGE SCALE GENOMIC DNA]</scope>
    <source>
        <strain evidence="1">BV-YZ2020</strain>
    </source>
</reference>
<accession>A0ACB9PAW8</accession>
<protein>
    <submittedName>
        <fullName evidence="1">Uncharacterized protein</fullName>
    </submittedName>
</protein>
<keyword evidence="2" id="KW-1185">Reference proteome</keyword>
<dbReference type="EMBL" id="CM039430">
    <property type="protein sequence ID" value="KAI4345959.1"/>
    <property type="molecule type" value="Genomic_DNA"/>
</dbReference>
<sequence>MASAQVLPNSAASARKLEHLEAGKRRLEEFRKKKVAERAKKAAPSTQVSKPDASLNEKQPSETEHVRASVLDGVSTSDGVGGAVIDTLAVEMTNDQSVNLFTQSSNGDYLVGRTSPARNDLHTSTGLLETHGDVDEIKRYNTSAYTGSIDVSQNNESNQLNDIYGIHAGDLGGVPYGATNNKTTILQSQRCQELDGNTNQSSFHGVNETHSNKTQQIKPTNSNSLDGSYSYGPLYGGSSDSYTSDVRKTITSSGSELNNILGATMRKFDSMSSDARDSPNHIPIYPVSTESNSRRSRPSFLDSVNVSKPSGSPFQQTKPDNSSSNHLESNSSDISGSTHLDKPSMETKYIPPFSNFTTPNAHNALEYTTASISNINSQEMPKISANENNMEKKHGFYSPAQNEDFAALEQHIEDLTQEKFSLQRALDASRTLAESLAAENSSLADSYNQQRSFVNQLKSDMEMLQKEIKAQLVELEAVRSEYTNVQLECNAADERAKLLASEVIGLEEKALRLRSSELKLKKQLENAETEISSCRRKISSLEKDRCDLQSTIDALQEEKKLLQSKLRKASGMGKSIENPNNKRDVSTSTEHIANEDSAANSSNQEMHESADSHNTDAFNLSSSDFGVSSMNIPHDHMRMIENINSLISELALEKEELMKALASESSECSKLKELNRELTRKLEVQTQRLELLTARSMSSENIPVKQPDSHREYENAQYADEGDEVVERVLGWIMKLFPGGPSKRRTSKLL</sequence>
<proteinExistence type="predicted"/>
<comment type="caution">
    <text evidence="1">The sequence shown here is derived from an EMBL/GenBank/DDBJ whole genome shotgun (WGS) entry which is preliminary data.</text>
</comment>
<dbReference type="Proteomes" id="UP000828941">
    <property type="component" value="Chromosome 5"/>
</dbReference>